<evidence type="ECO:0000259" key="15">
    <source>
        <dbReference type="Pfam" id="PF00593"/>
    </source>
</evidence>
<keyword evidence="18" id="KW-1185">Reference proteome</keyword>
<feature type="region of interest" description="Disordered" evidence="14">
    <location>
        <begin position="54"/>
        <end position="122"/>
    </location>
</feature>
<evidence type="ECO:0000256" key="4">
    <source>
        <dbReference type="ARBA" id="ARBA00022452"/>
    </source>
</evidence>
<evidence type="ECO:0000256" key="5">
    <source>
        <dbReference type="ARBA" id="ARBA00022692"/>
    </source>
</evidence>
<dbReference type="FunFam" id="2.170.130.10:FF:000001">
    <property type="entry name" value="Catecholate siderophore TonB-dependent receptor"/>
    <property type="match status" value="1"/>
</dbReference>
<keyword evidence="4 12" id="KW-1134">Transmembrane beta strand</keyword>
<feature type="compositionally biased region" description="Low complexity" evidence="14">
    <location>
        <begin position="94"/>
        <end position="112"/>
    </location>
</feature>
<evidence type="ECO:0000256" key="6">
    <source>
        <dbReference type="ARBA" id="ARBA00022729"/>
    </source>
</evidence>
<keyword evidence="3 12" id="KW-0813">Transport</keyword>
<evidence type="ECO:0000256" key="3">
    <source>
        <dbReference type="ARBA" id="ARBA00022448"/>
    </source>
</evidence>
<evidence type="ECO:0000256" key="1">
    <source>
        <dbReference type="ARBA" id="ARBA00004571"/>
    </source>
</evidence>
<evidence type="ECO:0000256" key="7">
    <source>
        <dbReference type="ARBA" id="ARBA00023065"/>
    </source>
</evidence>
<dbReference type="CDD" id="cd01347">
    <property type="entry name" value="ligand_gated_channel"/>
    <property type="match status" value="1"/>
</dbReference>
<gene>
    <name evidence="17" type="ORF">S23_43310</name>
</gene>
<evidence type="ECO:0000256" key="11">
    <source>
        <dbReference type="ARBA" id="ARBA00023237"/>
    </source>
</evidence>
<dbReference type="InterPro" id="IPR039426">
    <property type="entry name" value="TonB-dep_rcpt-like"/>
</dbReference>
<dbReference type="AlphaFoldDB" id="A0AAI8MFP4"/>
<comment type="similarity">
    <text evidence="2 12 13">Belongs to the TonB-dependent receptor family.</text>
</comment>
<evidence type="ECO:0000313" key="17">
    <source>
        <dbReference type="EMBL" id="BAL77526.1"/>
    </source>
</evidence>
<dbReference type="SUPFAM" id="SSF56935">
    <property type="entry name" value="Porins"/>
    <property type="match status" value="1"/>
</dbReference>
<dbReference type="Proteomes" id="UP000007886">
    <property type="component" value="Chromosome"/>
</dbReference>
<keyword evidence="11 12" id="KW-0998">Cell outer membrane</keyword>
<evidence type="ECO:0000313" key="18">
    <source>
        <dbReference type="Proteomes" id="UP000007886"/>
    </source>
</evidence>
<organism evidence="17 18">
    <name type="scientific">Bradyrhizobium cosmicum</name>
    <dbReference type="NCBI Taxonomy" id="1404864"/>
    <lineage>
        <taxon>Bacteria</taxon>
        <taxon>Pseudomonadati</taxon>
        <taxon>Pseudomonadota</taxon>
        <taxon>Alphaproteobacteria</taxon>
        <taxon>Hyphomicrobiales</taxon>
        <taxon>Nitrobacteraceae</taxon>
        <taxon>Bradyrhizobium</taxon>
    </lineage>
</organism>
<dbReference type="GO" id="GO:0009279">
    <property type="term" value="C:cell outer membrane"/>
    <property type="evidence" value="ECO:0007669"/>
    <property type="project" value="UniProtKB-SubCell"/>
</dbReference>
<dbReference type="InterPro" id="IPR036942">
    <property type="entry name" value="Beta-barrel_TonB_sf"/>
</dbReference>
<evidence type="ECO:0000256" key="13">
    <source>
        <dbReference type="RuleBase" id="RU003357"/>
    </source>
</evidence>
<reference evidence="17 18" key="1">
    <citation type="journal article" date="2012" name="Microbes Environ.">
        <title>Complete genome sequence of Bradyrhizobium sp. S23321: insights into symbiosis evolution in soil oligotrophs.</title>
        <authorList>
            <person name="Okubo T."/>
            <person name="Tsukui T."/>
            <person name="Maita H."/>
            <person name="Okamoto S."/>
            <person name="Oshima K."/>
            <person name="Fujisawa T."/>
            <person name="Saito A."/>
            <person name="Futamata H."/>
            <person name="Hattori R."/>
            <person name="Shimomura Y."/>
            <person name="Haruta S."/>
            <person name="Morimoto S."/>
            <person name="Wang Y."/>
            <person name="Sakai Y."/>
            <person name="Hattori M."/>
            <person name="Aizawa S."/>
            <person name="Nagashima K.V.P."/>
            <person name="Masuda S."/>
            <person name="Hattori T."/>
            <person name="Yamashita A."/>
            <person name="Bao Z."/>
            <person name="Hayatsu M."/>
            <person name="Kajiya-Kanegae H."/>
            <person name="Yoshinaga I."/>
            <person name="Sakamoto K."/>
            <person name="Toyota K."/>
            <person name="Nakao M."/>
            <person name="Kohara M."/>
            <person name="Anda M."/>
            <person name="Niwa R."/>
            <person name="Jung-Hwan P."/>
            <person name="Sameshima-Saito R."/>
            <person name="Tokuda S."/>
            <person name="Yamamoto S."/>
            <person name="Yamamoto S."/>
            <person name="Yokoyama T."/>
            <person name="Akutsu T."/>
            <person name="Nakamura Y."/>
            <person name="Nakahira-Yanaka Y."/>
            <person name="Takada Hoshino Y."/>
            <person name="Hirakawa H."/>
            <person name="Mitsui H."/>
            <person name="Terasawa K."/>
            <person name="Itakura M."/>
            <person name="Sato S."/>
            <person name="Ikeda-Ohtsubo W."/>
            <person name="Sakakura N."/>
            <person name="Kaminuma E."/>
            <person name="Minamisawa K."/>
        </authorList>
    </citation>
    <scope>NUCLEOTIDE SEQUENCE [LARGE SCALE GENOMIC DNA]</scope>
    <source>
        <strain evidence="17 18">S23321</strain>
    </source>
</reference>
<dbReference type="Gene3D" id="2.40.170.20">
    <property type="entry name" value="TonB-dependent receptor, beta-barrel domain"/>
    <property type="match status" value="1"/>
</dbReference>
<dbReference type="InterPro" id="IPR037066">
    <property type="entry name" value="Plug_dom_sf"/>
</dbReference>
<dbReference type="Pfam" id="PF00593">
    <property type="entry name" value="TonB_dep_Rec_b-barrel"/>
    <property type="match status" value="1"/>
</dbReference>
<dbReference type="InterPro" id="IPR000531">
    <property type="entry name" value="Beta-barrel_TonB"/>
</dbReference>
<feature type="domain" description="TonB-dependent receptor-like beta-barrel" evidence="15">
    <location>
        <begin position="413"/>
        <end position="775"/>
    </location>
</feature>
<protein>
    <submittedName>
        <fullName evidence="17">Outer membrane TonB-dependent receptor</fullName>
    </submittedName>
</protein>
<dbReference type="InterPro" id="IPR012910">
    <property type="entry name" value="Plug_dom"/>
</dbReference>
<proteinExistence type="inferred from homology"/>
<name>A0AAI8MFP4_9BRAD</name>
<keyword evidence="10 17" id="KW-0675">Receptor</keyword>
<keyword evidence="6" id="KW-0732">Signal</keyword>
<evidence type="ECO:0000256" key="12">
    <source>
        <dbReference type="PROSITE-ProRule" id="PRU01360"/>
    </source>
</evidence>
<comment type="subcellular location">
    <subcellularLocation>
        <location evidence="1 12">Cell outer membrane</location>
        <topology evidence="1 12">Multi-pass membrane protein</topology>
    </subcellularLocation>
</comment>
<evidence type="ECO:0000256" key="14">
    <source>
        <dbReference type="SAM" id="MobiDB-lite"/>
    </source>
</evidence>
<keyword evidence="7" id="KW-0406">Ion transport</keyword>
<dbReference type="PROSITE" id="PS52016">
    <property type="entry name" value="TONB_DEPENDENT_REC_3"/>
    <property type="match status" value="1"/>
</dbReference>
<sequence>MGRVEMGQVVAPKSLRSFAAFELMDEKSSAGSGKTVSAVASLIAVASVSSGAQAQQSNLPPVTVDAPVERPRPTASKPTADQVRARNALRRAAQRQQAQQQAAAVTPGAAGAVDRNPYADPAAPYKVDHVQASGKFPEPMLNTPKTITVLSKEVLQDKNATTLKEIGRSTAGVTLGSGEGGNAFGDRFFIRGFDARNDVFIDGIRDPAVSIRENFFTEQIEILRGPASSYAGRGTAGGAINIVTKQAGDTNFKRMDTEFGTDRTKRVTLDVNQVIDPTFSVRAGGLFQDANVAGRDYVTDNRWGSFISTKYTPTTDLKITTNYVHTDLSGLPDFGVPYYKQGNVPVTSAGIPRGNWYGFLNRDFQTARQDFGTGTIEYKVNEAITLSSKVRGEHSLLNYIGTLPQNPNTTSPNPLLWTTTASAQSRYQNVDVWANQNEATFKLDAGGVKHTAVFGVEYSNENISIDRYTGLSSELFGGGSTSNGAVTGVNLYSPQYTNIPFSNTPSLVGNPTRYGVNTSSVYVMDTANWQDTIIVNGGIRYDGYSQSASTNSAYLKQNADLVNYNVGLVYKPMSIGSIYAAYATSANPFGSELDATGTDYGGVPANSTILLGPERNKAAELGTKWELADRHLLVSAALFQTTKDNARETVSGLLTSGAAYRIQGIDIEAEGKITDRWSIFGGLVLMQSKVTQSGVASNLGLQLANIAHQSFSMLTKYKFDGGWELGGQAVYRSKVYGGTFAANTGNELPSYWRFDAFVEKKIDANWTMKFYAQNLTNKLYYDTLYRSAVPFVAVAPGRAFYLVTTAKF</sequence>
<dbReference type="Gene3D" id="2.170.130.10">
    <property type="entry name" value="TonB-dependent receptor, plug domain"/>
    <property type="match status" value="1"/>
</dbReference>
<evidence type="ECO:0000256" key="2">
    <source>
        <dbReference type="ARBA" id="ARBA00009810"/>
    </source>
</evidence>
<evidence type="ECO:0000256" key="8">
    <source>
        <dbReference type="ARBA" id="ARBA00023077"/>
    </source>
</evidence>
<dbReference type="EMBL" id="AP012279">
    <property type="protein sequence ID" value="BAL77526.1"/>
    <property type="molecule type" value="Genomic_DNA"/>
</dbReference>
<dbReference type="PANTHER" id="PTHR32552">
    <property type="entry name" value="FERRICHROME IRON RECEPTOR-RELATED"/>
    <property type="match status" value="1"/>
</dbReference>
<accession>A0AAI8MFP4</accession>
<dbReference type="KEGG" id="brs:S23_43310"/>
<keyword evidence="9 12" id="KW-0472">Membrane</keyword>
<evidence type="ECO:0000256" key="9">
    <source>
        <dbReference type="ARBA" id="ARBA00023136"/>
    </source>
</evidence>
<dbReference type="GO" id="GO:0015891">
    <property type="term" value="P:siderophore transport"/>
    <property type="evidence" value="ECO:0007669"/>
    <property type="project" value="UniProtKB-ARBA"/>
</dbReference>
<dbReference type="GO" id="GO:0015344">
    <property type="term" value="F:siderophore uptake transmembrane transporter activity"/>
    <property type="evidence" value="ECO:0007669"/>
    <property type="project" value="TreeGrafter"/>
</dbReference>
<keyword evidence="8 13" id="KW-0798">TonB box</keyword>
<dbReference type="Pfam" id="PF07715">
    <property type="entry name" value="Plug"/>
    <property type="match status" value="1"/>
</dbReference>
<evidence type="ECO:0000256" key="10">
    <source>
        <dbReference type="ARBA" id="ARBA00023170"/>
    </source>
</evidence>
<dbReference type="PANTHER" id="PTHR32552:SF83">
    <property type="entry name" value="BLR3904 PROTEIN"/>
    <property type="match status" value="1"/>
</dbReference>
<keyword evidence="5 12" id="KW-0812">Transmembrane</keyword>
<feature type="domain" description="TonB-dependent receptor plug" evidence="16">
    <location>
        <begin position="141"/>
        <end position="239"/>
    </location>
</feature>
<evidence type="ECO:0000259" key="16">
    <source>
        <dbReference type="Pfam" id="PF07715"/>
    </source>
</evidence>